<dbReference type="Pfam" id="PF03553">
    <property type="entry name" value="Na_H_antiporter"/>
    <property type="match status" value="2"/>
</dbReference>
<evidence type="ECO:0000256" key="1">
    <source>
        <dbReference type="ARBA" id="ARBA00004651"/>
    </source>
</evidence>
<feature type="transmembrane region" description="Helical" evidence="6">
    <location>
        <begin position="343"/>
        <end position="364"/>
    </location>
</feature>
<feature type="transmembrane region" description="Helical" evidence="6">
    <location>
        <begin position="45"/>
        <end position="63"/>
    </location>
</feature>
<feature type="transmembrane region" description="Helical" evidence="6">
    <location>
        <begin position="314"/>
        <end position="331"/>
    </location>
</feature>
<keyword evidence="4 6" id="KW-1133">Transmembrane helix</keyword>
<dbReference type="InterPro" id="IPR018461">
    <property type="entry name" value="Na/H_Antiport_NhaC-like_C"/>
</dbReference>
<dbReference type="RefSeq" id="WP_317521640.1">
    <property type="nucleotide sequence ID" value="NZ_JAWJZI010000002.1"/>
</dbReference>
<evidence type="ECO:0000256" key="2">
    <source>
        <dbReference type="ARBA" id="ARBA00022475"/>
    </source>
</evidence>
<reference evidence="8 9" key="1">
    <citation type="submission" date="2023-10" db="EMBL/GenBank/DDBJ databases">
        <title>Marine bacteria isolated from horseshoe crab.</title>
        <authorList>
            <person name="Cheng T.H."/>
        </authorList>
    </citation>
    <scope>NUCLEOTIDE SEQUENCE [LARGE SCALE GENOMIC DNA]</scope>
    <source>
        <strain evidence="8 9">HSC6</strain>
    </source>
</reference>
<proteinExistence type="predicted"/>
<dbReference type="PANTHER" id="PTHR43478:SF1">
    <property type="entry name" value="NA+_H+ ANTIPORTER NHAC-LIKE C-TERMINAL DOMAIN-CONTAINING PROTEIN"/>
    <property type="match status" value="1"/>
</dbReference>
<name>A0ABU3ZFT2_9GAMM</name>
<gene>
    <name evidence="8" type="ORF">R2X38_07815</name>
</gene>
<evidence type="ECO:0000256" key="6">
    <source>
        <dbReference type="SAM" id="Phobius"/>
    </source>
</evidence>
<keyword evidence="2" id="KW-1003">Cell membrane</keyword>
<feature type="transmembrane region" description="Helical" evidence="6">
    <location>
        <begin position="384"/>
        <end position="404"/>
    </location>
</feature>
<feature type="transmembrane region" description="Helical" evidence="6">
    <location>
        <begin position="69"/>
        <end position="91"/>
    </location>
</feature>
<evidence type="ECO:0000313" key="9">
    <source>
        <dbReference type="Proteomes" id="UP001186452"/>
    </source>
</evidence>
<feature type="transmembrane region" description="Helical" evidence="6">
    <location>
        <begin position="183"/>
        <end position="206"/>
    </location>
</feature>
<evidence type="ECO:0000256" key="4">
    <source>
        <dbReference type="ARBA" id="ARBA00022989"/>
    </source>
</evidence>
<evidence type="ECO:0000259" key="7">
    <source>
        <dbReference type="Pfam" id="PF03553"/>
    </source>
</evidence>
<dbReference type="PANTHER" id="PTHR43478">
    <property type="entry name" value="NA+/H+ ANTIPORTER-RELATED"/>
    <property type="match status" value="1"/>
</dbReference>
<feature type="domain" description="Na+/H+ antiporter NhaC-like C-terminal" evidence="7">
    <location>
        <begin position="224"/>
        <end position="490"/>
    </location>
</feature>
<feature type="transmembrane region" description="Helical" evidence="6">
    <location>
        <begin position="411"/>
        <end position="432"/>
    </location>
</feature>
<evidence type="ECO:0000256" key="5">
    <source>
        <dbReference type="ARBA" id="ARBA00023136"/>
    </source>
</evidence>
<keyword evidence="3 6" id="KW-0812">Transmembrane</keyword>
<feature type="transmembrane region" description="Helical" evidence="6">
    <location>
        <begin position="103"/>
        <end position="120"/>
    </location>
</feature>
<feature type="transmembrane region" description="Helical" evidence="6">
    <location>
        <begin position="289"/>
        <end position="308"/>
    </location>
</feature>
<feature type="transmembrane region" description="Helical" evidence="6">
    <location>
        <begin position="18"/>
        <end position="38"/>
    </location>
</feature>
<accession>A0ABU3ZFT2</accession>
<dbReference type="EMBL" id="JAWJZI010000002">
    <property type="protein sequence ID" value="MDV5168902.1"/>
    <property type="molecule type" value="Genomic_DNA"/>
</dbReference>
<protein>
    <submittedName>
        <fullName evidence="8">Na+/H+ antiporter NhaC family protein</fullName>
    </submittedName>
</protein>
<feature type="transmembrane region" description="Helical" evidence="6">
    <location>
        <begin position="226"/>
        <end position="248"/>
    </location>
</feature>
<organism evidence="8 9">
    <name type="scientific">Photobacterium rosenbergii</name>
    <dbReference type="NCBI Taxonomy" id="294936"/>
    <lineage>
        <taxon>Bacteria</taxon>
        <taxon>Pseudomonadati</taxon>
        <taxon>Pseudomonadota</taxon>
        <taxon>Gammaproteobacteria</taxon>
        <taxon>Vibrionales</taxon>
        <taxon>Vibrionaceae</taxon>
        <taxon>Photobacterium</taxon>
    </lineage>
</organism>
<feature type="domain" description="Na+/H+ antiporter NhaC-like C-terminal" evidence="7">
    <location>
        <begin position="55"/>
        <end position="216"/>
    </location>
</feature>
<evidence type="ECO:0000313" key="8">
    <source>
        <dbReference type="EMBL" id="MDV5168902.1"/>
    </source>
</evidence>
<dbReference type="Proteomes" id="UP001186452">
    <property type="component" value="Unassembled WGS sequence"/>
</dbReference>
<feature type="transmembrane region" description="Helical" evidence="6">
    <location>
        <begin position="143"/>
        <end position="162"/>
    </location>
</feature>
<keyword evidence="5 6" id="KW-0472">Membrane</keyword>
<sequence length="491" mass="52860">MTTQNTVLETPVKFNSSYWLYLFAVFGAIIGFATIGSLHEEGQAYGWLSLLPTIFVLAFALLTHRTVEALFSGAIMGLLMINPTEFVGGVVDVSMTVMMDETIAWVILVCGLMGGLIAILEKGGSILSLSQVLVNKVKSRKQSMLLTFVLGILVFIDDYLNAIAISSSMKRITDSYKISREKLAYLVDSTAAPICIIIPISTWAIFFSSLLESNDIAASGEGLSVYIQAIPYMAYGWVTLAVVFLVAMDKLPNIGAMKKAEQRAQQGQVKPEGATEINFGENIKPHSNATLGVLNFVLPMVVLVAASWYFDIDLLAGVFVAIMFTIFFYGMQRLLSLSSMFDAIYDGIKVMMVPLATVVGGFMLKNVNDQLGLTEYVIEAVSPWLSPTLFPVIIFLVMTALVFATASSWGLFAVAMPIVFPLGAHLGVPVHITVGALLSASAAGSHSCFFSDSTVLSAQGSGCTAMQHALTQMPYALIGIISTAIFFVVVA</sequence>
<comment type="subcellular location">
    <subcellularLocation>
        <location evidence="1">Cell membrane</location>
        <topology evidence="1">Multi-pass membrane protein</topology>
    </subcellularLocation>
</comment>
<feature type="transmembrane region" description="Helical" evidence="6">
    <location>
        <begin position="473"/>
        <end position="490"/>
    </location>
</feature>
<comment type="caution">
    <text evidence="8">The sequence shown here is derived from an EMBL/GenBank/DDBJ whole genome shotgun (WGS) entry which is preliminary data.</text>
</comment>
<evidence type="ECO:0000256" key="3">
    <source>
        <dbReference type="ARBA" id="ARBA00022692"/>
    </source>
</evidence>
<keyword evidence="9" id="KW-1185">Reference proteome</keyword>